<accession>A0A0L0K014</accession>
<organism evidence="2 3">
    <name type="scientific">Streptomyces acidiscabies</name>
    <dbReference type="NCBI Taxonomy" id="42234"/>
    <lineage>
        <taxon>Bacteria</taxon>
        <taxon>Bacillati</taxon>
        <taxon>Actinomycetota</taxon>
        <taxon>Actinomycetes</taxon>
        <taxon>Kitasatosporales</taxon>
        <taxon>Streptomycetaceae</taxon>
        <taxon>Streptomyces</taxon>
    </lineage>
</organism>
<dbReference type="EMBL" id="JPPY01000157">
    <property type="protein sequence ID" value="KND31138.1"/>
    <property type="molecule type" value="Genomic_DNA"/>
</dbReference>
<feature type="compositionally biased region" description="Low complexity" evidence="1">
    <location>
        <begin position="185"/>
        <end position="195"/>
    </location>
</feature>
<reference evidence="3" key="1">
    <citation type="submission" date="2014-07" db="EMBL/GenBank/DDBJ databases">
        <title>Genome sequencing of plant-pathogenic Streptomyces species.</title>
        <authorList>
            <person name="Harrison J."/>
            <person name="Sapp M."/>
            <person name="Thwaites R."/>
            <person name="Studholme D.J."/>
        </authorList>
    </citation>
    <scope>NUCLEOTIDE SEQUENCE [LARGE SCALE GENOMIC DNA]</scope>
    <source>
        <strain evidence="3">NCPPB 4445</strain>
    </source>
</reference>
<evidence type="ECO:0000313" key="2">
    <source>
        <dbReference type="EMBL" id="KND31138.1"/>
    </source>
</evidence>
<sequence>MDSGTRIAAAPKQTSGTAVTMPVDASSAACPVPSLTNVDPPCALSHTRYPSAGRNCTAVSAASDSTPPRLTFFLTSPYVAKENARTSEIHGSRPYPTVRTTTAANPTPTATHCTGRIRSFSSRTPIAMVTSGLMKYPRDASTTCPALTDQMYTPQLTVITDAATTTSASRFGCRTSSFAHAQRRTTSSAPATTASDHTIRWARISTDPAGFSSGQYSGTSPHIP</sequence>
<proteinExistence type="predicted"/>
<protein>
    <submittedName>
        <fullName evidence="2">Uncharacterized protein</fullName>
    </submittedName>
</protein>
<dbReference type="Proteomes" id="UP000037151">
    <property type="component" value="Unassembled WGS sequence"/>
</dbReference>
<dbReference type="PATRIC" id="fig|42234.21.peg.5561"/>
<dbReference type="AntiFam" id="ANF00183">
    <property type="entry name" value="Shadow ORF (opposite rarD)"/>
</dbReference>
<gene>
    <name evidence="2" type="ORF">IQ63_26950</name>
</gene>
<evidence type="ECO:0000313" key="3">
    <source>
        <dbReference type="Proteomes" id="UP000037151"/>
    </source>
</evidence>
<comment type="caution">
    <text evidence="2">The sequence shown here is derived from an EMBL/GenBank/DDBJ whole genome shotgun (WGS) entry which is preliminary data.</text>
</comment>
<feature type="region of interest" description="Disordered" evidence="1">
    <location>
        <begin position="179"/>
        <end position="199"/>
    </location>
</feature>
<name>A0A0L0K014_9ACTN</name>
<evidence type="ECO:0000256" key="1">
    <source>
        <dbReference type="SAM" id="MobiDB-lite"/>
    </source>
</evidence>
<dbReference type="AlphaFoldDB" id="A0A0L0K014"/>